<keyword evidence="1" id="KW-0808">Transferase</keyword>
<organism evidence="1 2">
    <name type="scientific">Mycobacteroides abscessus 1948</name>
    <dbReference type="NCBI Taxonomy" id="1299323"/>
    <lineage>
        <taxon>Bacteria</taxon>
        <taxon>Bacillati</taxon>
        <taxon>Actinomycetota</taxon>
        <taxon>Actinomycetes</taxon>
        <taxon>Mycobacteriales</taxon>
        <taxon>Mycobacteriaceae</taxon>
        <taxon>Mycobacteroides</taxon>
        <taxon>Mycobacteroides abscessus</taxon>
    </lineage>
</organism>
<accession>A0A829QH09</accession>
<dbReference type="Proteomes" id="UP000021210">
    <property type="component" value="Unassembled WGS sequence"/>
</dbReference>
<evidence type="ECO:0000313" key="1">
    <source>
        <dbReference type="EMBL" id="EUA62214.1"/>
    </source>
</evidence>
<dbReference type="AlphaFoldDB" id="A0A829QH09"/>
<sequence length="47" mass="4706">MIGIRSPNAAAQVGGDDSQSVLGLFAAPAESIYLVGEGFESIGLVPT</sequence>
<dbReference type="EC" id="2.5.1.19" evidence="1"/>
<comment type="caution">
    <text evidence="1">The sequence shown here is derived from an EMBL/GenBank/DDBJ whole genome shotgun (WGS) entry which is preliminary data.</text>
</comment>
<proteinExistence type="predicted"/>
<gene>
    <name evidence="1" type="ORF">I542_2361</name>
</gene>
<dbReference type="EMBL" id="JAOH01000002">
    <property type="protein sequence ID" value="EUA62214.1"/>
    <property type="molecule type" value="Genomic_DNA"/>
</dbReference>
<name>A0A829QH09_9MYCO</name>
<reference evidence="1 2" key="1">
    <citation type="submission" date="2013-12" db="EMBL/GenBank/DDBJ databases">
        <authorList>
            <person name="Zelazny A."/>
            <person name="Olivier K."/>
            <person name="Holland S."/>
            <person name="Lenaerts A."/>
            <person name="Ordway D."/>
            <person name="DeGroote M.A."/>
            <person name="Parker T."/>
            <person name="Sizemore C."/>
            <person name="Tallon L.J."/>
            <person name="Sadzewicz L.K."/>
            <person name="Sengamalay N."/>
            <person name="Fraser C.M."/>
            <person name="Hine E."/>
            <person name="Shefchek K.A."/>
            <person name="Das S.P."/>
            <person name="Tettelin H."/>
        </authorList>
    </citation>
    <scope>NUCLEOTIDE SEQUENCE [LARGE SCALE GENOMIC DNA]</scope>
    <source>
        <strain evidence="1 2">1948</strain>
    </source>
</reference>
<dbReference type="GO" id="GO:0003866">
    <property type="term" value="F:3-phosphoshikimate 1-carboxyvinyltransferase activity"/>
    <property type="evidence" value="ECO:0007669"/>
    <property type="project" value="UniProtKB-EC"/>
</dbReference>
<evidence type="ECO:0000313" key="2">
    <source>
        <dbReference type="Proteomes" id="UP000021210"/>
    </source>
</evidence>
<protein>
    <submittedName>
        <fullName evidence="1">3-phosphoshikimate 1-carboxyvinyltransferase domain protein</fullName>
        <ecNumber evidence="1">2.5.1.19</ecNumber>
    </submittedName>
</protein>